<feature type="domain" description="RNA polymerase sigma-70 region 2" evidence="7">
    <location>
        <begin position="13"/>
        <end position="75"/>
    </location>
</feature>
<evidence type="ECO:0000256" key="2">
    <source>
        <dbReference type="ARBA" id="ARBA00023015"/>
    </source>
</evidence>
<dbReference type="InterPro" id="IPR014284">
    <property type="entry name" value="RNA_pol_sigma-70_dom"/>
</dbReference>
<evidence type="ECO:0000259" key="8">
    <source>
        <dbReference type="Pfam" id="PF08281"/>
    </source>
</evidence>
<proteinExistence type="inferred from homology"/>
<evidence type="ECO:0000256" key="3">
    <source>
        <dbReference type="ARBA" id="ARBA00023082"/>
    </source>
</evidence>
<dbReference type="GO" id="GO:0003677">
    <property type="term" value="F:DNA binding"/>
    <property type="evidence" value="ECO:0007669"/>
    <property type="project" value="UniProtKB-KW"/>
</dbReference>
<dbReference type="InterPro" id="IPR039425">
    <property type="entry name" value="RNA_pol_sigma-70-like"/>
</dbReference>
<evidence type="ECO:0000313" key="10">
    <source>
        <dbReference type="Proteomes" id="UP000030134"/>
    </source>
</evidence>
<dbReference type="EMBL" id="JQZW01000008">
    <property type="protein sequence ID" value="KGN98208.1"/>
    <property type="molecule type" value="Genomic_DNA"/>
</dbReference>
<dbReference type="Proteomes" id="UP000030134">
    <property type="component" value="Unassembled WGS sequence"/>
</dbReference>
<feature type="domain" description="RNA polymerase sigma factor 70 region 4 type 2" evidence="8">
    <location>
        <begin position="112"/>
        <end position="160"/>
    </location>
</feature>
<keyword evidence="6" id="KW-0732">Signal</keyword>
<dbReference type="InterPro" id="IPR036388">
    <property type="entry name" value="WH-like_DNA-bd_sf"/>
</dbReference>
<dbReference type="Gene3D" id="1.10.10.10">
    <property type="entry name" value="Winged helix-like DNA-binding domain superfamily/Winged helix DNA-binding domain"/>
    <property type="match status" value="1"/>
</dbReference>
<dbReference type="SUPFAM" id="SSF88659">
    <property type="entry name" value="Sigma3 and sigma4 domains of RNA polymerase sigma factors"/>
    <property type="match status" value="1"/>
</dbReference>
<feature type="chain" id="PRO_5001998994" evidence="6">
    <location>
        <begin position="32"/>
        <end position="170"/>
    </location>
</feature>
<dbReference type="AlphaFoldDB" id="A0A0A2G4I4"/>
<dbReference type="GO" id="GO:0016987">
    <property type="term" value="F:sigma factor activity"/>
    <property type="evidence" value="ECO:0007669"/>
    <property type="project" value="UniProtKB-KW"/>
</dbReference>
<protein>
    <submittedName>
        <fullName evidence="9">RNA polymerase sigma-70 factor</fullName>
    </submittedName>
</protein>
<dbReference type="InterPro" id="IPR007627">
    <property type="entry name" value="RNA_pol_sigma70_r2"/>
</dbReference>
<dbReference type="eggNOG" id="COG1595">
    <property type="taxonomic scope" value="Bacteria"/>
</dbReference>
<evidence type="ECO:0000256" key="1">
    <source>
        <dbReference type="ARBA" id="ARBA00010641"/>
    </source>
</evidence>
<gene>
    <name evidence="9" type="ORF">HQ36_04710</name>
</gene>
<dbReference type="InterPro" id="IPR013324">
    <property type="entry name" value="RNA_pol_sigma_r3/r4-like"/>
</dbReference>
<evidence type="ECO:0000313" key="9">
    <source>
        <dbReference type="EMBL" id="KGN98208.1"/>
    </source>
</evidence>
<organism evidence="9 10">
    <name type="scientific">Porphyromonas gingivicanis</name>
    <dbReference type="NCBI Taxonomy" id="266762"/>
    <lineage>
        <taxon>Bacteria</taxon>
        <taxon>Pseudomonadati</taxon>
        <taxon>Bacteroidota</taxon>
        <taxon>Bacteroidia</taxon>
        <taxon>Bacteroidales</taxon>
        <taxon>Porphyromonadaceae</taxon>
        <taxon>Porphyromonas</taxon>
    </lineage>
</organism>
<evidence type="ECO:0000256" key="6">
    <source>
        <dbReference type="SAM" id="SignalP"/>
    </source>
</evidence>
<dbReference type="PANTHER" id="PTHR43133">
    <property type="entry name" value="RNA POLYMERASE ECF-TYPE SIGMA FACTO"/>
    <property type="match status" value="1"/>
</dbReference>
<keyword evidence="3" id="KW-0731">Sigma factor</keyword>
<dbReference type="RefSeq" id="WP_025842315.1">
    <property type="nucleotide sequence ID" value="NZ_JQZW01000008.1"/>
</dbReference>
<accession>A0A0A2G4I4</accession>
<keyword evidence="5" id="KW-0804">Transcription</keyword>
<dbReference type="InterPro" id="IPR013325">
    <property type="entry name" value="RNA_pol_sigma_r2"/>
</dbReference>
<dbReference type="STRING" id="266762.HQ36_04710"/>
<dbReference type="Gene3D" id="1.10.1740.10">
    <property type="match status" value="1"/>
</dbReference>
<dbReference type="Pfam" id="PF04542">
    <property type="entry name" value="Sigma70_r2"/>
    <property type="match status" value="1"/>
</dbReference>
<dbReference type="SUPFAM" id="SSF88946">
    <property type="entry name" value="Sigma2 domain of RNA polymerase sigma factors"/>
    <property type="match status" value="1"/>
</dbReference>
<dbReference type="Pfam" id="PF08281">
    <property type="entry name" value="Sigma70_r4_2"/>
    <property type="match status" value="1"/>
</dbReference>
<feature type="signal peptide" evidence="6">
    <location>
        <begin position="1"/>
        <end position="31"/>
    </location>
</feature>
<evidence type="ECO:0000259" key="7">
    <source>
        <dbReference type="Pfam" id="PF04542"/>
    </source>
</evidence>
<dbReference type="GO" id="GO:0006352">
    <property type="term" value="P:DNA-templated transcription initiation"/>
    <property type="evidence" value="ECO:0007669"/>
    <property type="project" value="InterPro"/>
</dbReference>
<sequence>MDATTFNSTYLPLRKVILSVCVALLSDQEMAADTTQDIYLKLWEQRASLDEIVSPQAYVIRLARNRCLDKLKSASERLRENREVAEWTLQNSIDPSANPYEELVGKSSEERLKDWVNSLKEPQKSIFRLRHYEMLSNGETAEQLGLQESTVRSALSRLRKEARNLFEKEN</sequence>
<keyword evidence="10" id="KW-1185">Reference proteome</keyword>
<evidence type="ECO:0000256" key="5">
    <source>
        <dbReference type="ARBA" id="ARBA00023163"/>
    </source>
</evidence>
<name>A0A0A2G4I4_9PORP</name>
<dbReference type="CDD" id="cd06171">
    <property type="entry name" value="Sigma70_r4"/>
    <property type="match status" value="1"/>
</dbReference>
<dbReference type="InterPro" id="IPR013249">
    <property type="entry name" value="RNA_pol_sigma70_r4_t2"/>
</dbReference>
<dbReference type="NCBIfam" id="TIGR02937">
    <property type="entry name" value="sigma70-ECF"/>
    <property type="match status" value="1"/>
</dbReference>
<evidence type="ECO:0000256" key="4">
    <source>
        <dbReference type="ARBA" id="ARBA00023125"/>
    </source>
</evidence>
<dbReference type="PANTHER" id="PTHR43133:SF8">
    <property type="entry name" value="RNA POLYMERASE SIGMA FACTOR HI_1459-RELATED"/>
    <property type="match status" value="1"/>
</dbReference>
<reference evidence="9 10" key="1">
    <citation type="submission" date="2014-08" db="EMBL/GenBank/DDBJ databases">
        <title>Porphyromonas gingivicanis strain:COT-022_OH1391 Genome sequencing.</title>
        <authorList>
            <person name="Wallis C."/>
            <person name="Deusch O."/>
            <person name="O'Flynn C."/>
            <person name="Davis I."/>
            <person name="Jospin G."/>
            <person name="Darling A.E."/>
            <person name="Coil D.A."/>
            <person name="Alexiev A."/>
            <person name="Horsfall A."/>
            <person name="Kirkwood N."/>
            <person name="Harris S."/>
            <person name="Eisen J.A."/>
        </authorList>
    </citation>
    <scope>NUCLEOTIDE SEQUENCE [LARGE SCALE GENOMIC DNA]</scope>
    <source>
        <strain evidence="10">COT-022 OH1391</strain>
    </source>
</reference>
<keyword evidence="2" id="KW-0805">Transcription regulation</keyword>
<keyword evidence="4" id="KW-0238">DNA-binding</keyword>
<dbReference type="OrthoDB" id="1120819at2"/>
<comment type="caution">
    <text evidence="9">The sequence shown here is derived from an EMBL/GenBank/DDBJ whole genome shotgun (WGS) entry which is preliminary data.</text>
</comment>
<comment type="similarity">
    <text evidence="1">Belongs to the sigma-70 factor family. ECF subfamily.</text>
</comment>